<keyword evidence="2" id="KW-1185">Reference proteome</keyword>
<reference evidence="1 2" key="1">
    <citation type="submission" date="2018-02" db="EMBL/GenBank/DDBJ databases">
        <title>The genomes of Aspergillus section Nigri reveals drivers in fungal speciation.</title>
        <authorList>
            <consortium name="DOE Joint Genome Institute"/>
            <person name="Vesth T.C."/>
            <person name="Nybo J."/>
            <person name="Theobald S."/>
            <person name="Brandl J."/>
            <person name="Frisvad J.C."/>
            <person name="Nielsen K.F."/>
            <person name="Lyhne E.K."/>
            <person name="Kogle M.E."/>
            <person name="Kuo A."/>
            <person name="Riley R."/>
            <person name="Clum A."/>
            <person name="Nolan M."/>
            <person name="Lipzen A."/>
            <person name="Salamov A."/>
            <person name="Henrissat B."/>
            <person name="Wiebenga A."/>
            <person name="De vries R.P."/>
            <person name="Grigoriev I.V."/>
            <person name="Mortensen U.H."/>
            <person name="Andersen M.R."/>
            <person name="Baker S.E."/>
        </authorList>
    </citation>
    <scope>NUCLEOTIDE SEQUENCE [LARGE SCALE GENOMIC DNA]</scope>
    <source>
        <strain evidence="1 2">CBS 313.89</strain>
    </source>
</reference>
<proteinExistence type="predicted"/>
<evidence type="ECO:0000313" key="1">
    <source>
        <dbReference type="EMBL" id="RAK78813.1"/>
    </source>
</evidence>
<dbReference type="GeneID" id="63867881"/>
<dbReference type="RefSeq" id="XP_040802823.1">
    <property type="nucleotide sequence ID" value="XM_040950546.1"/>
</dbReference>
<sequence>MMRKRAVGNSASYAKDQVSKCTMMEAAFVITRVLPYPVSQQHSIFRTSSIRPSLHHTTRAFPARLSRMQACLAHGYGLDISYIPFARNMSSLHVSSLPSRFVIDFALHCTGYHLPCHKAEQLSLSQFTLMLRAIVTCGTRIETLESIFAEAIVLMKINRPRTSFKISTASYSDPLPH</sequence>
<name>A0A8G1W0P9_9EURO</name>
<organism evidence="1 2">
    <name type="scientific">Aspergillus fijiensis CBS 313.89</name>
    <dbReference type="NCBI Taxonomy" id="1448319"/>
    <lineage>
        <taxon>Eukaryota</taxon>
        <taxon>Fungi</taxon>
        <taxon>Dikarya</taxon>
        <taxon>Ascomycota</taxon>
        <taxon>Pezizomycotina</taxon>
        <taxon>Eurotiomycetes</taxon>
        <taxon>Eurotiomycetidae</taxon>
        <taxon>Eurotiales</taxon>
        <taxon>Aspergillaceae</taxon>
        <taxon>Aspergillus</taxon>
    </lineage>
</organism>
<dbReference type="EMBL" id="KZ824635">
    <property type="protein sequence ID" value="RAK78813.1"/>
    <property type="molecule type" value="Genomic_DNA"/>
</dbReference>
<protein>
    <submittedName>
        <fullName evidence="1">Uncharacterized protein</fullName>
    </submittedName>
</protein>
<dbReference type="Proteomes" id="UP000249789">
    <property type="component" value="Unassembled WGS sequence"/>
</dbReference>
<dbReference type="AlphaFoldDB" id="A0A8G1W0P9"/>
<accession>A0A8G1W0P9</accession>
<evidence type="ECO:0000313" key="2">
    <source>
        <dbReference type="Proteomes" id="UP000249789"/>
    </source>
</evidence>
<dbReference type="VEuPathDB" id="FungiDB:BO72DRAFT_58190"/>
<gene>
    <name evidence="1" type="ORF">BO72DRAFT_58190</name>
</gene>